<dbReference type="AlphaFoldDB" id="A0AAV2S9E8"/>
<keyword evidence="4" id="KW-1003">Cell membrane</keyword>
<sequence length="224" mass="25757">MVVKLVGSLAGLLNYHGETIIDSSVFRLHYRWTTSMLFLGCILLTCVEIIGKPINCMGSNQKKADDWVLNYCWITSTYTLDVVGIQQELKYQNLNGDSPRLDSRGLGRYDPNLHETVYHSYYQWVPFVLLGMGCSFYIPHILWKSKEGKTVEKLLQGLNRNSILDQSSAKVDNIVRYIQASKGFNGHYFHYYMGMEVLNFINVVAQMCLLDKFIGGQFWHYGIK</sequence>
<keyword evidence="6" id="KW-0303">Gap junction</keyword>
<dbReference type="PANTHER" id="PTHR11893:SF41">
    <property type="entry name" value="INNEXIN INX2"/>
    <property type="match status" value="1"/>
</dbReference>
<evidence type="ECO:0000256" key="7">
    <source>
        <dbReference type="ARBA" id="ARBA00022949"/>
    </source>
</evidence>
<gene>
    <name evidence="12" type="primary">inx</name>
    <name evidence="13" type="ORF">MNOR_LOCUS33600</name>
</gene>
<comment type="subcellular location">
    <subcellularLocation>
        <location evidence="1">Cell junction</location>
        <location evidence="1">Gap junction</location>
    </subcellularLocation>
    <subcellularLocation>
        <location evidence="2 12">Cell membrane</location>
        <topology evidence="2 12">Multi-pass membrane protein</topology>
    </subcellularLocation>
</comment>
<evidence type="ECO:0000256" key="5">
    <source>
        <dbReference type="ARBA" id="ARBA00022692"/>
    </source>
</evidence>
<comment type="caution">
    <text evidence="12">Lacks conserved residue(s) required for the propagation of feature annotation.</text>
</comment>
<dbReference type="Proteomes" id="UP001497623">
    <property type="component" value="Unassembled WGS sequence"/>
</dbReference>
<dbReference type="GO" id="GO:0005886">
    <property type="term" value="C:plasma membrane"/>
    <property type="evidence" value="ECO:0007669"/>
    <property type="project" value="UniProtKB-SubCell"/>
</dbReference>
<dbReference type="GO" id="GO:0007602">
    <property type="term" value="P:phototransduction"/>
    <property type="evidence" value="ECO:0007669"/>
    <property type="project" value="TreeGrafter"/>
</dbReference>
<keyword evidence="10 12" id="KW-0472">Membrane</keyword>
<keyword evidence="3 12" id="KW-0813">Transport</keyword>
<comment type="caution">
    <text evidence="13">The sequence shown here is derived from an EMBL/GenBank/DDBJ whole genome shotgun (WGS) entry which is preliminary data.</text>
</comment>
<comment type="similarity">
    <text evidence="12">Belongs to the pannexin family.</text>
</comment>
<dbReference type="PROSITE" id="PS51013">
    <property type="entry name" value="PANNEXIN"/>
    <property type="match status" value="1"/>
</dbReference>
<evidence type="ECO:0000313" key="13">
    <source>
        <dbReference type="EMBL" id="CAL4167578.1"/>
    </source>
</evidence>
<evidence type="ECO:0000313" key="14">
    <source>
        <dbReference type="Proteomes" id="UP001497623"/>
    </source>
</evidence>
<dbReference type="Pfam" id="PF00876">
    <property type="entry name" value="Innexin"/>
    <property type="match status" value="1"/>
</dbReference>
<comment type="function">
    <text evidence="12">Structural component of the gap junctions.</text>
</comment>
<evidence type="ECO:0000256" key="10">
    <source>
        <dbReference type="ARBA" id="ARBA00023136"/>
    </source>
</evidence>
<dbReference type="EMBL" id="CAXKWB010048964">
    <property type="protein sequence ID" value="CAL4167578.1"/>
    <property type="molecule type" value="Genomic_DNA"/>
</dbReference>
<evidence type="ECO:0000256" key="6">
    <source>
        <dbReference type="ARBA" id="ARBA00022868"/>
    </source>
</evidence>
<keyword evidence="9 12" id="KW-0406">Ion transport</keyword>
<evidence type="ECO:0000256" key="4">
    <source>
        <dbReference type="ARBA" id="ARBA00022475"/>
    </source>
</evidence>
<dbReference type="GO" id="GO:0034220">
    <property type="term" value="P:monoatomic ion transmembrane transport"/>
    <property type="evidence" value="ECO:0007669"/>
    <property type="project" value="UniProtKB-KW"/>
</dbReference>
<dbReference type="GO" id="GO:0005921">
    <property type="term" value="C:gap junction"/>
    <property type="evidence" value="ECO:0007669"/>
    <property type="project" value="UniProtKB-SubCell"/>
</dbReference>
<accession>A0AAV2S9E8</accession>
<protein>
    <recommendedName>
        <fullName evidence="12">Innexin</fullName>
    </recommendedName>
</protein>
<dbReference type="GO" id="GO:0005243">
    <property type="term" value="F:gap junction channel activity"/>
    <property type="evidence" value="ECO:0007669"/>
    <property type="project" value="TreeGrafter"/>
</dbReference>
<dbReference type="InterPro" id="IPR000990">
    <property type="entry name" value="Innexin"/>
</dbReference>
<proteinExistence type="inferred from homology"/>
<evidence type="ECO:0000256" key="8">
    <source>
        <dbReference type="ARBA" id="ARBA00022989"/>
    </source>
</evidence>
<keyword evidence="5 12" id="KW-0812">Transmembrane</keyword>
<keyword evidence="14" id="KW-1185">Reference proteome</keyword>
<reference evidence="13 14" key="1">
    <citation type="submission" date="2024-05" db="EMBL/GenBank/DDBJ databases">
        <authorList>
            <person name="Wallberg A."/>
        </authorList>
    </citation>
    <scope>NUCLEOTIDE SEQUENCE [LARGE SCALE GENOMIC DNA]</scope>
</reference>
<feature type="transmembrane region" description="Helical" evidence="12">
    <location>
        <begin position="121"/>
        <end position="143"/>
    </location>
</feature>
<dbReference type="PANTHER" id="PTHR11893">
    <property type="entry name" value="INNEXIN"/>
    <property type="match status" value="1"/>
</dbReference>
<feature type="non-terminal residue" evidence="13">
    <location>
        <position position="224"/>
    </location>
</feature>
<evidence type="ECO:0000256" key="3">
    <source>
        <dbReference type="ARBA" id="ARBA00022448"/>
    </source>
</evidence>
<evidence type="ECO:0000256" key="1">
    <source>
        <dbReference type="ARBA" id="ARBA00004610"/>
    </source>
</evidence>
<dbReference type="PRINTS" id="PR01262">
    <property type="entry name" value="INNEXIN"/>
</dbReference>
<name>A0AAV2S9E8_MEGNR</name>
<keyword evidence="11 12" id="KW-0407">Ion channel</keyword>
<evidence type="ECO:0000256" key="12">
    <source>
        <dbReference type="RuleBase" id="RU010713"/>
    </source>
</evidence>
<evidence type="ECO:0000256" key="11">
    <source>
        <dbReference type="ARBA" id="ARBA00023303"/>
    </source>
</evidence>
<evidence type="ECO:0000256" key="9">
    <source>
        <dbReference type="ARBA" id="ARBA00023065"/>
    </source>
</evidence>
<keyword evidence="8 12" id="KW-1133">Transmembrane helix</keyword>
<keyword evidence="7" id="KW-0965">Cell junction</keyword>
<organism evidence="13 14">
    <name type="scientific">Meganyctiphanes norvegica</name>
    <name type="common">Northern krill</name>
    <name type="synonym">Thysanopoda norvegica</name>
    <dbReference type="NCBI Taxonomy" id="48144"/>
    <lineage>
        <taxon>Eukaryota</taxon>
        <taxon>Metazoa</taxon>
        <taxon>Ecdysozoa</taxon>
        <taxon>Arthropoda</taxon>
        <taxon>Crustacea</taxon>
        <taxon>Multicrustacea</taxon>
        <taxon>Malacostraca</taxon>
        <taxon>Eumalacostraca</taxon>
        <taxon>Eucarida</taxon>
        <taxon>Euphausiacea</taxon>
        <taxon>Euphausiidae</taxon>
        <taxon>Meganyctiphanes</taxon>
    </lineage>
</organism>
<evidence type="ECO:0000256" key="2">
    <source>
        <dbReference type="ARBA" id="ARBA00004651"/>
    </source>
</evidence>
<feature type="transmembrane region" description="Helical" evidence="12">
    <location>
        <begin position="32"/>
        <end position="51"/>
    </location>
</feature>